<protein>
    <submittedName>
        <fullName evidence="1">Uncharacterized protein</fullName>
    </submittedName>
</protein>
<dbReference type="EMBL" id="CM042049">
    <property type="protein sequence ID" value="KAI3747421.1"/>
    <property type="molecule type" value="Genomic_DNA"/>
</dbReference>
<gene>
    <name evidence="1" type="ORF">L6452_09878</name>
</gene>
<organism evidence="1 2">
    <name type="scientific">Arctium lappa</name>
    <name type="common">Greater burdock</name>
    <name type="synonym">Lappa major</name>
    <dbReference type="NCBI Taxonomy" id="4217"/>
    <lineage>
        <taxon>Eukaryota</taxon>
        <taxon>Viridiplantae</taxon>
        <taxon>Streptophyta</taxon>
        <taxon>Embryophyta</taxon>
        <taxon>Tracheophyta</taxon>
        <taxon>Spermatophyta</taxon>
        <taxon>Magnoliopsida</taxon>
        <taxon>eudicotyledons</taxon>
        <taxon>Gunneridae</taxon>
        <taxon>Pentapetalae</taxon>
        <taxon>asterids</taxon>
        <taxon>campanulids</taxon>
        <taxon>Asterales</taxon>
        <taxon>Asteraceae</taxon>
        <taxon>Carduoideae</taxon>
        <taxon>Cardueae</taxon>
        <taxon>Arctiinae</taxon>
        <taxon>Arctium</taxon>
    </lineage>
</organism>
<reference evidence="1 2" key="2">
    <citation type="journal article" date="2022" name="Mol. Ecol. Resour.">
        <title>The genomes of chicory, endive, great burdock and yacon provide insights into Asteraceae paleo-polyploidization history and plant inulin production.</title>
        <authorList>
            <person name="Fan W."/>
            <person name="Wang S."/>
            <person name="Wang H."/>
            <person name="Wang A."/>
            <person name="Jiang F."/>
            <person name="Liu H."/>
            <person name="Zhao H."/>
            <person name="Xu D."/>
            <person name="Zhang Y."/>
        </authorList>
    </citation>
    <scope>NUCLEOTIDE SEQUENCE [LARGE SCALE GENOMIC DNA]</scope>
    <source>
        <strain evidence="2">cv. Niubang</strain>
    </source>
</reference>
<keyword evidence="2" id="KW-1185">Reference proteome</keyword>
<evidence type="ECO:0000313" key="2">
    <source>
        <dbReference type="Proteomes" id="UP001055879"/>
    </source>
</evidence>
<comment type="caution">
    <text evidence="1">The sequence shown here is derived from an EMBL/GenBank/DDBJ whole genome shotgun (WGS) entry which is preliminary data.</text>
</comment>
<evidence type="ECO:0000313" key="1">
    <source>
        <dbReference type="EMBL" id="KAI3747421.1"/>
    </source>
</evidence>
<sequence length="525" mass="58232">MKDVQKSHIDISSDHPQRSSNASSSSSSTTSNLLHPRSKGIRISNNRRNPRVSNGPVLRRQSGIEADALALPLGMSMAAFVAQVLERKDATGEKMSADHLSQICTLAVKESLSNVFGDKFDCFVSNFERSFQSTLMTLRVITESSGNREERPYLNGEGSSTCDSGGNDFKFDMKENGSTCQDQTTVVGEDEEIVHLDPVYNELAVLDDSRNGQQLACVLPNQLHSGVNNQSMLSTLERSVSEQTRSNDLKAFEISLIMKKMKLKEAQIAVDCDSNYLERFKLSMGISKASFRAEKFKTELEDSRHAQLLKKCVDCLVAGLLIMLACLAYGTYVHSHQRLIDATESCTPIKESSSWWIPNPMAFFSSGFQILRCQVQVISRMLFGVLMIIAITYLLIQRSGTANQTMPVTFILLLLGVVCGFAGKLCIDTLGGSGNHWLFYWEVLCLVHFFANVCTSMLFLILHGPVTVTEKSVSGKVFPIPYWLRRFVFYGTVLAGLPLVCGLIPFAGPGEWLEHFVSMFESRVS</sequence>
<name>A0ACB9DLP8_ARCLA</name>
<accession>A0ACB9DLP8</accession>
<dbReference type="Proteomes" id="UP001055879">
    <property type="component" value="Linkage Group LG03"/>
</dbReference>
<proteinExistence type="predicted"/>
<reference evidence="2" key="1">
    <citation type="journal article" date="2022" name="Mol. Ecol. Resour.">
        <title>The genomes of chicory, endive, great burdock and yacon provide insights into Asteraceae palaeo-polyploidization history and plant inulin production.</title>
        <authorList>
            <person name="Fan W."/>
            <person name="Wang S."/>
            <person name="Wang H."/>
            <person name="Wang A."/>
            <person name="Jiang F."/>
            <person name="Liu H."/>
            <person name="Zhao H."/>
            <person name="Xu D."/>
            <person name="Zhang Y."/>
        </authorList>
    </citation>
    <scope>NUCLEOTIDE SEQUENCE [LARGE SCALE GENOMIC DNA]</scope>
    <source>
        <strain evidence="2">cv. Niubang</strain>
    </source>
</reference>